<feature type="domain" description="Peptidoglycan binding-like" evidence="1">
    <location>
        <begin position="129"/>
        <end position="185"/>
    </location>
</feature>
<keyword evidence="3" id="KW-0378">Hydrolase</keyword>
<dbReference type="PANTHER" id="PTHR41533:SF2">
    <property type="entry name" value="BLR7131 PROTEIN"/>
    <property type="match status" value="1"/>
</dbReference>
<dbReference type="InterPro" id="IPR052905">
    <property type="entry name" value="LD-transpeptidase_YkuD-like"/>
</dbReference>
<sequence>MNKHMRKKIIATVIGVGIFVSPFNIQSINANTIIPNTVIMRVGNRSNEVSLLQTRLKELGYFNHNVTGYFGTITKAAVQNFQRDNRIAADGIVGPQTINLLNNNRTPGVSLAPVSRSTTISRVIRMGMSGEEVSNLQRRLKELGYFNHNITGYFGTITKAAVQNFQRDSGIAADGIVGPQTINALNSPQTLVSRGSVVDRSTAQMTWFDRITHIIPRGTTFTVTDVYTGRQFNVRRTYGTNHADCETVTQQDTQIMLSVYGGTWSWNRRPIIVEVNGMRIPASMAGMPHGSQFIHDNGMNGHFDIHFLGSRTHGTNRVDPWHQDTIKIAERHLNR</sequence>
<dbReference type="STRING" id="1121328.JWYL7_1376"/>
<dbReference type="AlphaFoldDB" id="A0A150FRQ5"/>
<evidence type="ECO:0000259" key="1">
    <source>
        <dbReference type="Pfam" id="PF01471"/>
    </source>
</evidence>
<dbReference type="SUPFAM" id="SSF47090">
    <property type="entry name" value="PGBD-like"/>
    <property type="match status" value="2"/>
</dbReference>
<evidence type="ECO:0000313" key="5">
    <source>
        <dbReference type="Proteomes" id="UP000323392"/>
    </source>
</evidence>
<dbReference type="Proteomes" id="UP000323392">
    <property type="component" value="Unassembled WGS sequence"/>
</dbReference>
<dbReference type="PATRIC" id="fig|1121328.3.peg.1385"/>
<accession>A0A150FRQ5</accession>
<evidence type="ECO:0000313" key="2">
    <source>
        <dbReference type="EMBL" id="KXZ40301.1"/>
    </source>
</evidence>
<dbReference type="RefSeq" id="WP_066070930.1">
    <property type="nucleotide sequence ID" value="NZ_FRBG01000001.1"/>
</dbReference>
<dbReference type="Gene3D" id="1.10.101.10">
    <property type="entry name" value="PGBD-like superfamily/PGBD"/>
    <property type="match status" value="2"/>
</dbReference>
<protein>
    <submittedName>
        <fullName evidence="3">Peptidoglycan-binding (PGRP) domain of peptidoglycan hydrolases-containing protein</fullName>
    </submittedName>
    <submittedName>
        <fullName evidence="2">Peptidoglycan-binding domain 1 protein</fullName>
    </submittedName>
</protein>
<proteinExistence type="predicted"/>
<dbReference type="InterPro" id="IPR002477">
    <property type="entry name" value="Peptidoglycan-bd-like"/>
</dbReference>
<reference evidence="3 5" key="2">
    <citation type="submission" date="2016-11" db="EMBL/GenBank/DDBJ databases">
        <authorList>
            <person name="Varghese N."/>
            <person name="Submissions S."/>
        </authorList>
    </citation>
    <scope>NUCLEOTIDE SEQUENCE [LARGE SCALE GENOMIC DNA]</scope>
    <source>
        <strain evidence="3 5">DSM 7308</strain>
    </source>
</reference>
<dbReference type="Proteomes" id="UP000092605">
    <property type="component" value="Unassembled WGS sequence"/>
</dbReference>
<evidence type="ECO:0000313" key="3">
    <source>
        <dbReference type="EMBL" id="SHK38927.1"/>
    </source>
</evidence>
<dbReference type="InterPro" id="IPR036366">
    <property type="entry name" value="PGBDSf"/>
</dbReference>
<dbReference type="GO" id="GO:0016787">
    <property type="term" value="F:hydrolase activity"/>
    <property type="evidence" value="ECO:0007669"/>
    <property type="project" value="UniProtKB-KW"/>
</dbReference>
<dbReference type="PANTHER" id="PTHR41533">
    <property type="entry name" value="L,D-TRANSPEPTIDASE HI_1667-RELATED"/>
    <property type="match status" value="1"/>
</dbReference>
<feature type="domain" description="Peptidoglycan binding-like" evidence="1">
    <location>
        <begin position="46"/>
        <end position="101"/>
    </location>
</feature>
<comment type="caution">
    <text evidence="2">The sequence shown here is derived from an EMBL/GenBank/DDBJ whole genome shotgun (WGS) entry which is preliminary data.</text>
</comment>
<keyword evidence="5" id="KW-1185">Reference proteome</keyword>
<dbReference type="EMBL" id="LSFY01000001">
    <property type="protein sequence ID" value="KXZ40301.1"/>
    <property type="molecule type" value="Genomic_DNA"/>
</dbReference>
<organism evidence="2 4">
    <name type="scientific">Alkalithermobacter thermoalcaliphilus JW-YL-7 = DSM 7308</name>
    <dbReference type="NCBI Taxonomy" id="1121328"/>
    <lineage>
        <taxon>Bacteria</taxon>
        <taxon>Bacillati</taxon>
        <taxon>Bacillota</taxon>
        <taxon>Clostridia</taxon>
        <taxon>Peptostreptococcales</taxon>
        <taxon>Tepidibacteraceae</taxon>
        <taxon>Alkalithermobacter</taxon>
    </lineage>
</organism>
<dbReference type="Pfam" id="PF01471">
    <property type="entry name" value="PG_binding_1"/>
    <property type="match status" value="2"/>
</dbReference>
<dbReference type="InterPro" id="IPR036365">
    <property type="entry name" value="PGBD-like_sf"/>
</dbReference>
<reference evidence="2 4" key="1">
    <citation type="submission" date="2016-02" db="EMBL/GenBank/DDBJ databases">
        <title>Draft genome sequence for Clostridium paradoxum JW-YL-7.</title>
        <authorList>
            <person name="Utturkar S.M."/>
            <person name="Lancaster A."/>
            <person name="Poole F.L."/>
            <person name="Adams M.W."/>
            <person name="Brown S.D."/>
        </authorList>
    </citation>
    <scope>NUCLEOTIDE SEQUENCE [LARGE SCALE GENOMIC DNA]</scope>
    <source>
        <strain evidence="2 4">JW-YL-7</strain>
    </source>
</reference>
<gene>
    <name evidence="2" type="ORF">JWYL7_1376</name>
    <name evidence="3" type="ORF">SAMN05661008_00145</name>
</gene>
<dbReference type="EMBL" id="FRBG01000001">
    <property type="protein sequence ID" value="SHK38927.1"/>
    <property type="molecule type" value="Genomic_DNA"/>
</dbReference>
<evidence type="ECO:0000313" key="4">
    <source>
        <dbReference type="Proteomes" id="UP000092605"/>
    </source>
</evidence>
<name>A0A150FRQ5_CLOPD</name>